<evidence type="ECO:0000313" key="4">
    <source>
        <dbReference type="Proteomes" id="UP001153365"/>
    </source>
</evidence>
<feature type="domain" description="Cyclin-like" evidence="2">
    <location>
        <begin position="168"/>
        <end position="267"/>
    </location>
</feature>
<gene>
    <name evidence="3" type="ORF">PPACK8108_LOCUS1325</name>
</gene>
<keyword evidence="1" id="KW-0195">Cyclin</keyword>
<dbReference type="InterPro" id="IPR036915">
    <property type="entry name" value="Cyclin-like_sf"/>
</dbReference>
<dbReference type="AlphaFoldDB" id="A0AAV0AGX7"/>
<evidence type="ECO:0000259" key="2">
    <source>
        <dbReference type="SMART" id="SM00385"/>
    </source>
</evidence>
<keyword evidence="4" id="KW-1185">Reference proteome</keyword>
<protein>
    <submittedName>
        <fullName evidence="3">Cyclin-like protein</fullName>
    </submittedName>
</protein>
<dbReference type="Pfam" id="PF00134">
    <property type="entry name" value="Cyclin_N"/>
    <property type="match status" value="1"/>
</dbReference>
<comment type="similarity">
    <text evidence="1">Belongs to the cyclin family.</text>
</comment>
<dbReference type="CDD" id="cd20546">
    <property type="entry name" value="CYCLIN_SpCG1C_ScCTK2-like_rpt2"/>
    <property type="match status" value="1"/>
</dbReference>
<dbReference type="PANTHER" id="PTHR10026">
    <property type="entry name" value="CYCLIN"/>
    <property type="match status" value="1"/>
</dbReference>
<dbReference type="FunFam" id="1.10.472.10:FF:000111">
    <property type="entry name" value="Unplaced genomic scaffold supercont1.6, whole genome shotgun sequence"/>
    <property type="match status" value="1"/>
</dbReference>
<dbReference type="InterPro" id="IPR043198">
    <property type="entry name" value="Cyclin/Ssn8"/>
</dbReference>
<proteinExistence type="inferred from homology"/>
<evidence type="ECO:0000313" key="3">
    <source>
        <dbReference type="EMBL" id="CAH7666959.1"/>
    </source>
</evidence>
<reference evidence="3" key="1">
    <citation type="submission" date="2022-06" db="EMBL/GenBank/DDBJ databases">
        <authorList>
            <consortium name="SYNGENTA / RWTH Aachen University"/>
        </authorList>
    </citation>
    <scope>NUCLEOTIDE SEQUENCE</scope>
</reference>
<sequence length="436" mass="50043">MKTQPITVQSGLIRRYRAYFSLAEVEELVKIQSGKLPHSKVDSIRQQACVFMDKVGTRLGFPRRTIACAQLLYHRFHLFFPYSSFNPHDVSTSCIWLASKLEDTIKKLREIQLTSYQIKNVQDGGNGSIEPDQSLLEFDRNRLVGIERLLLESVCFDFDSVGSRDVFNYLIKYGSRMNKSRDFIQLSFRLAIDSYRTLVGLTFSPQLIALSCLYLTSFLIKSYKNEKEGDHDQDRKDQIELEFEEVWYEKFGAEIDDIEEICHQILDLLISLSSQTKLNQSPLSPSDASTRLATNQKLTSNYNNANQTMHLSTSNNLTTNNQALNSCDSMELTRIKIELREIEDRRIQENLQRSKKLDVNGGFGDAYTFEGEENNEFNNNHHQINQNHLGLDGLKEVGVVESEVYGMGIGRDDVTVRFMFGSRDYDKNSNEPGKIK</sequence>
<dbReference type="GO" id="GO:0016538">
    <property type="term" value="F:cyclin-dependent protein serine/threonine kinase regulator activity"/>
    <property type="evidence" value="ECO:0007669"/>
    <property type="project" value="InterPro"/>
</dbReference>
<comment type="caution">
    <text evidence="3">The sequence shown here is derived from an EMBL/GenBank/DDBJ whole genome shotgun (WGS) entry which is preliminary data.</text>
</comment>
<dbReference type="EMBL" id="CALTRL010000177">
    <property type="protein sequence ID" value="CAH7666959.1"/>
    <property type="molecule type" value="Genomic_DNA"/>
</dbReference>
<dbReference type="Proteomes" id="UP001153365">
    <property type="component" value="Unassembled WGS sequence"/>
</dbReference>
<dbReference type="GO" id="GO:0006357">
    <property type="term" value="P:regulation of transcription by RNA polymerase II"/>
    <property type="evidence" value="ECO:0007669"/>
    <property type="project" value="InterPro"/>
</dbReference>
<dbReference type="InterPro" id="IPR006671">
    <property type="entry name" value="Cyclin_N"/>
</dbReference>
<name>A0AAV0AGX7_PHAPC</name>
<accession>A0AAV0AGX7</accession>
<feature type="domain" description="Cyclin-like" evidence="2">
    <location>
        <begin position="50"/>
        <end position="152"/>
    </location>
</feature>
<dbReference type="Gene3D" id="1.10.472.10">
    <property type="entry name" value="Cyclin-like"/>
    <property type="match status" value="2"/>
</dbReference>
<dbReference type="SMART" id="SM00385">
    <property type="entry name" value="CYCLIN"/>
    <property type="match status" value="2"/>
</dbReference>
<dbReference type="SUPFAM" id="SSF47954">
    <property type="entry name" value="Cyclin-like"/>
    <property type="match status" value="2"/>
</dbReference>
<organism evidence="3 4">
    <name type="scientific">Phakopsora pachyrhizi</name>
    <name type="common">Asian soybean rust disease fungus</name>
    <dbReference type="NCBI Taxonomy" id="170000"/>
    <lineage>
        <taxon>Eukaryota</taxon>
        <taxon>Fungi</taxon>
        <taxon>Dikarya</taxon>
        <taxon>Basidiomycota</taxon>
        <taxon>Pucciniomycotina</taxon>
        <taxon>Pucciniomycetes</taxon>
        <taxon>Pucciniales</taxon>
        <taxon>Phakopsoraceae</taxon>
        <taxon>Phakopsora</taxon>
    </lineage>
</organism>
<dbReference type="InterPro" id="IPR013763">
    <property type="entry name" value="Cyclin-like_dom"/>
</dbReference>
<evidence type="ECO:0000256" key="1">
    <source>
        <dbReference type="RuleBase" id="RU000383"/>
    </source>
</evidence>